<dbReference type="Gramene" id="TVU18794">
    <property type="protein sequence ID" value="TVU18794"/>
    <property type="gene ID" value="EJB05_34908"/>
</dbReference>
<evidence type="ECO:0000313" key="10">
    <source>
        <dbReference type="EMBL" id="TVU18794.1"/>
    </source>
</evidence>
<feature type="chain" id="PRO_5023867980" description="Inhibitor I9 domain-containing protein" evidence="7">
    <location>
        <begin position="26"/>
        <end position="381"/>
    </location>
</feature>
<evidence type="ECO:0000259" key="8">
    <source>
        <dbReference type="Pfam" id="PF00082"/>
    </source>
</evidence>
<evidence type="ECO:0000256" key="6">
    <source>
        <dbReference type="PROSITE-ProRule" id="PRU01240"/>
    </source>
</evidence>
<feature type="domain" description="Peptidase S8/S53" evidence="8">
    <location>
        <begin position="127"/>
        <end position="324"/>
    </location>
</feature>
<dbReference type="PRINTS" id="PR00723">
    <property type="entry name" value="SUBTILISIN"/>
</dbReference>
<dbReference type="InterPro" id="IPR000209">
    <property type="entry name" value="Peptidase_S8/S53_dom"/>
</dbReference>
<sequence>METSKHSMLCLVPLLLLAAGAKVVAHDDLTTFIIHVHPNENDALATADDRKALYESFLPEEGRLVHAYPHVASGFAAQLTPEELDEMSTMPGFVSAVPDQTYELQTTQFLGLDVIQGNISDGGAERGAGVIIGVIDTGVFPFHPSFSDAGMPPPPPAKWTGHCEFNNNGSSAACNNKLIGARSFVSVNGTVIPPLDDSGHGTHAASTAAGAAVPGANVLGQGTGVATGMAPLAYLAAYKVCHELFCRGSDGLAGIDAAVDDGCDVISVSLAGPQNPFHKDPVAIGTFGAIQKGVFVSMAAGNFGPNTSSLRNEAPWALTVAASTMDRSIRSTVCLGNGLSFDGESAYQPDVSSSTFYPLVYAGASGYAAPVRWTAWTSRAK</sequence>
<dbReference type="EMBL" id="RWGY01000029">
    <property type="protein sequence ID" value="TVU18794.1"/>
    <property type="molecule type" value="Genomic_DNA"/>
</dbReference>
<dbReference type="InterPro" id="IPR036852">
    <property type="entry name" value="Peptidase_S8/S53_dom_sf"/>
</dbReference>
<dbReference type="GO" id="GO:0006508">
    <property type="term" value="P:proteolysis"/>
    <property type="evidence" value="ECO:0007669"/>
    <property type="project" value="UniProtKB-KW"/>
</dbReference>
<dbReference type="Gene3D" id="3.30.70.80">
    <property type="entry name" value="Peptidase S8 propeptide/proteinase inhibitor I9"/>
    <property type="match status" value="1"/>
</dbReference>
<comment type="caution">
    <text evidence="6">Lacks conserved residue(s) required for the propagation of feature annotation.</text>
</comment>
<dbReference type="InterPro" id="IPR010259">
    <property type="entry name" value="S8pro/Inhibitor_I9"/>
</dbReference>
<evidence type="ECO:0000256" key="3">
    <source>
        <dbReference type="ARBA" id="ARBA00022729"/>
    </source>
</evidence>
<keyword evidence="4" id="KW-0378">Hydrolase</keyword>
<proteinExistence type="inferred from homology"/>
<name>A0A5J9U5G1_9POAL</name>
<evidence type="ECO:0000313" key="11">
    <source>
        <dbReference type="Proteomes" id="UP000324897"/>
    </source>
</evidence>
<keyword evidence="11" id="KW-1185">Reference proteome</keyword>
<comment type="similarity">
    <text evidence="1 6">Belongs to the peptidase S8 family.</text>
</comment>
<evidence type="ECO:0000256" key="5">
    <source>
        <dbReference type="ARBA" id="ARBA00022825"/>
    </source>
</evidence>
<comment type="caution">
    <text evidence="10">The sequence shown here is derived from an EMBL/GenBank/DDBJ whole genome shotgun (WGS) entry which is preliminary data.</text>
</comment>
<dbReference type="Pfam" id="PF00082">
    <property type="entry name" value="Peptidase_S8"/>
    <property type="match status" value="1"/>
</dbReference>
<dbReference type="InterPro" id="IPR045051">
    <property type="entry name" value="SBT"/>
</dbReference>
<dbReference type="AlphaFoldDB" id="A0A5J9U5G1"/>
<dbReference type="InterPro" id="IPR023827">
    <property type="entry name" value="Peptidase_S8_Asp-AS"/>
</dbReference>
<keyword evidence="2" id="KW-0645">Protease</keyword>
<dbReference type="PROSITE" id="PS00136">
    <property type="entry name" value="SUBTILASE_ASP"/>
    <property type="match status" value="1"/>
</dbReference>
<dbReference type="OrthoDB" id="683933at2759"/>
<evidence type="ECO:0000259" key="9">
    <source>
        <dbReference type="Pfam" id="PF05922"/>
    </source>
</evidence>
<evidence type="ECO:0000256" key="2">
    <source>
        <dbReference type="ARBA" id="ARBA00022670"/>
    </source>
</evidence>
<feature type="non-terminal residue" evidence="10">
    <location>
        <position position="1"/>
    </location>
</feature>
<evidence type="ECO:0008006" key="12">
    <source>
        <dbReference type="Google" id="ProtNLM"/>
    </source>
</evidence>
<accession>A0A5J9U5G1</accession>
<dbReference type="InterPro" id="IPR015500">
    <property type="entry name" value="Peptidase_S8_subtilisin-rel"/>
</dbReference>
<evidence type="ECO:0000256" key="7">
    <source>
        <dbReference type="SAM" id="SignalP"/>
    </source>
</evidence>
<dbReference type="InterPro" id="IPR037045">
    <property type="entry name" value="S8pro/Inhibitor_I9_sf"/>
</dbReference>
<dbReference type="Proteomes" id="UP000324897">
    <property type="component" value="Chromosome 7"/>
</dbReference>
<feature type="domain" description="Inhibitor I9" evidence="9">
    <location>
        <begin position="32"/>
        <end position="105"/>
    </location>
</feature>
<dbReference type="Gene3D" id="3.40.50.200">
    <property type="entry name" value="Peptidase S8/S53 domain"/>
    <property type="match status" value="1"/>
</dbReference>
<protein>
    <recommendedName>
        <fullName evidence="12">Inhibitor I9 domain-containing protein</fullName>
    </recommendedName>
</protein>
<dbReference type="Pfam" id="PF05922">
    <property type="entry name" value="Inhibitor_I9"/>
    <property type="match status" value="1"/>
</dbReference>
<keyword evidence="3 7" id="KW-0732">Signal</keyword>
<feature type="signal peptide" evidence="7">
    <location>
        <begin position="1"/>
        <end position="25"/>
    </location>
</feature>
<organism evidence="10 11">
    <name type="scientific">Eragrostis curvula</name>
    <name type="common">weeping love grass</name>
    <dbReference type="NCBI Taxonomy" id="38414"/>
    <lineage>
        <taxon>Eukaryota</taxon>
        <taxon>Viridiplantae</taxon>
        <taxon>Streptophyta</taxon>
        <taxon>Embryophyta</taxon>
        <taxon>Tracheophyta</taxon>
        <taxon>Spermatophyta</taxon>
        <taxon>Magnoliopsida</taxon>
        <taxon>Liliopsida</taxon>
        <taxon>Poales</taxon>
        <taxon>Poaceae</taxon>
        <taxon>PACMAD clade</taxon>
        <taxon>Chloridoideae</taxon>
        <taxon>Eragrostideae</taxon>
        <taxon>Eragrostidinae</taxon>
        <taxon>Eragrostis</taxon>
    </lineage>
</organism>
<keyword evidence="5" id="KW-0720">Serine protease</keyword>
<dbReference type="GO" id="GO:0004252">
    <property type="term" value="F:serine-type endopeptidase activity"/>
    <property type="evidence" value="ECO:0007669"/>
    <property type="project" value="InterPro"/>
</dbReference>
<dbReference type="PROSITE" id="PS51892">
    <property type="entry name" value="SUBTILASE"/>
    <property type="match status" value="1"/>
</dbReference>
<reference evidence="10 11" key="1">
    <citation type="journal article" date="2019" name="Sci. Rep.">
        <title>A high-quality genome of Eragrostis curvula grass provides insights into Poaceae evolution and supports new strategies to enhance forage quality.</title>
        <authorList>
            <person name="Carballo J."/>
            <person name="Santos B.A.C.M."/>
            <person name="Zappacosta D."/>
            <person name="Garbus I."/>
            <person name="Selva J.P."/>
            <person name="Gallo C.A."/>
            <person name="Diaz A."/>
            <person name="Albertini E."/>
            <person name="Caccamo M."/>
            <person name="Echenique V."/>
        </authorList>
    </citation>
    <scope>NUCLEOTIDE SEQUENCE [LARGE SCALE GENOMIC DNA]</scope>
    <source>
        <strain evidence="11">cv. Victoria</strain>
        <tissue evidence="10">Leaf</tissue>
    </source>
</reference>
<dbReference type="SUPFAM" id="SSF52743">
    <property type="entry name" value="Subtilisin-like"/>
    <property type="match status" value="1"/>
</dbReference>
<dbReference type="PANTHER" id="PTHR10795">
    <property type="entry name" value="PROPROTEIN CONVERTASE SUBTILISIN/KEXIN"/>
    <property type="match status" value="1"/>
</dbReference>
<evidence type="ECO:0000256" key="1">
    <source>
        <dbReference type="ARBA" id="ARBA00011073"/>
    </source>
</evidence>
<gene>
    <name evidence="10" type="ORF">EJB05_34908</name>
</gene>
<dbReference type="Gene3D" id="3.50.30.30">
    <property type="match status" value="1"/>
</dbReference>
<evidence type="ECO:0000256" key="4">
    <source>
        <dbReference type="ARBA" id="ARBA00022801"/>
    </source>
</evidence>